<proteinExistence type="predicted"/>
<accession>A0A183EZB2</accession>
<name>A0A183EZB2_9BILA</name>
<organism evidence="1">
    <name type="scientific">Gongylonema pulchrum</name>
    <dbReference type="NCBI Taxonomy" id="637853"/>
    <lineage>
        <taxon>Eukaryota</taxon>
        <taxon>Metazoa</taxon>
        <taxon>Ecdysozoa</taxon>
        <taxon>Nematoda</taxon>
        <taxon>Chromadorea</taxon>
        <taxon>Rhabditida</taxon>
        <taxon>Spirurina</taxon>
        <taxon>Spiruromorpha</taxon>
        <taxon>Spiruroidea</taxon>
        <taxon>Gongylonematidae</taxon>
        <taxon>Gongylonema</taxon>
    </lineage>
</organism>
<evidence type="ECO:0000313" key="1">
    <source>
        <dbReference type="WBParaSite" id="GPUH_0002633301-mRNA-1"/>
    </source>
</evidence>
<sequence>LVQRRVEWLTHMRTVPGATITATETTQDLRTEARVPPMASRNSPSTLLMDTLRMLWKPESMRFQ</sequence>
<dbReference type="WBParaSite" id="GPUH_0002633301-mRNA-1">
    <property type="protein sequence ID" value="GPUH_0002633301-mRNA-1"/>
    <property type="gene ID" value="GPUH_0002633301"/>
</dbReference>
<reference evidence="1" key="1">
    <citation type="submission" date="2016-06" db="UniProtKB">
        <authorList>
            <consortium name="WormBaseParasite"/>
        </authorList>
    </citation>
    <scope>IDENTIFICATION</scope>
</reference>
<dbReference type="AlphaFoldDB" id="A0A183EZB2"/>
<protein>
    <submittedName>
        <fullName evidence="1">Uncharacterized protein</fullName>
    </submittedName>
</protein>